<protein>
    <submittedName>
        <fullName evidence="1">Uncharacterized protein</fullName>
    </submittedName>
</protein>
<dbReference type="Proteomes" id="UP001433508">
    <property type="component" value="Unassembled WGS sequence"/>
</dbReference>
<organism evidence="1 2">
    <name type="scientific">Lipomyces kononenkoae</name>
    <name type="common">Yeast</name>
    <dbReference type="NCBI Taxonomy" id="34357"/>
    <lineage>
        <taxon>Eukaryota</taxon>
        <taxon>Fungi</taxon>
        <taxon>Dikarya</taxon>
        <taxon>Ascomycota</taxon>
        <taxon>Saccharomycotina</taxon>
        <taxon>Lipomycetes</taxon>
        <taxon>Lipomycetales</taxon>
        <taxon>Lipomycetaceae</taxon>
        <taxon>Lipomyces</taxon>
    </lineage>
</organism>
<keyword evidence="2" id="KW-1185">Reference proteome</keyword>
<name>A0ACC3SW37_LIPKO</name>
<comment type="caution">
    <text evidence="1">The sequence shown here is derived from an EMBL/GenBank/DDBJ whole genome shotgun (WGS) entry which is preliminary data.</text>
</comment>
<proteinExistence type="predicted"/>
<evidence type="ECO:0000313" key="1">
    <source>
        <dbReference type="EMBL" id="KAK9235846.1"/>
    </source>
</evidence>
<evidence type="ECO:0000313" key="2">
    <source>
        <dbReference type="Proteomes" id="UP001433508"/>
    </source>
</evidence>
<reference evidence="2" key="1">
    <citation type="journal article" date="2024" name="Front. Bioeng. Biotechnol.">
        <title>Genome-scale model development and genomic sequencing of the oleaginous clade Lipomyces.</title>
        <authorList>
            <person name="Czajka J.J."/>
            <person name="Han Y."/>
            <person name="Kim J."/>
            <person name="Mondo S.J."/>
            <person name="Hofstad B.A."/>
            <person name="Robles A."/>
            <person name="Haridas S."/>
            <person name="Riley R."/>
            <person name="LaButti K."/>
            <person name="Pangilinan J."/>
            <person name="Andreopoulos W."/>
            <person name="Lipzen A."/>
            <person name="Yan J."/>
            <person name="Wang M."/>
            <person name="Ng V."/>
            <person name="Grigoriev I.V."/>
            <person name="Spatafora J.W."/>
            <person name="Magnuson J.K."/>
            <person name="Baker S.E."/>
            <person name="Pomraning K.R."/>
        </authorList>
    </citation>
    <scope>NUCLEOTIDE SEQUENCE [LARGE SCALE GENOMIC DNA]</scope>
    <source>
        <strain evidence="2">CBS 7786</strain>
    </source>
</reference>
<dbReference type="EMBL" id="MU971402">
    <property type="protein sequence ID" value="KAK9235846.1"/>
    <property type="molecule type" value="Genomic_DNA"/>
</dbReference>
<gene>
    <name evidence="1" type="ORF">V1525DRAFT_241230</name>
</gene>
<sequence length="148" mass="16579">MITSNNRVVLSKDMYIVRLLAFLANPSSLNWAYLTENGFRAIDTPFSHSCGRGLQRQDGQVAYCINGLHHGRFASVNENRSHRLCYHDARPLCPGHGEPPVKCIFTHPDGTLKPCLNHVALFLVRCTAQSTFDIMKSLVAIFDICTVF</sequence>
<accession>A0ACC3SW37</accession>